<dbReference type="RefSeq" id="WP_111422557.1">
    <property type="nucleotide sequence ID" value="NZ_NPEX01000384.1"/>
</dbReference>
<dbReference type="PANTHER" id="PTHR43646">
    <property type="entry name" value="GLYCOSYLTRANSFERASE"/>
    <property type="match status" value="1"/>
</dbReference>
<evidence type="ECO:0000256" key="5">
    <source>
        <dbReference type="ARBA" id="ARBA00023136"/>
    </source>
</evidence>
<organism evidence="7 8">
    <name type="scientific">Rhodoplanes roseus</name>
    <dbReference type="NCBI Taxonomy" id="29409"/>
    <lineage>
        <taxon>Bacteria</taxon>
        <taxon>Pseudomonadati</taxon>
        <taxon>Pseudomonadota</taxon>
        <taxon>Alphaproteobacteria</taxon>
        <taxon>Hyphomicrobiales</taxon>
        <taxon>Nitrobacteraceae</taxon>
        <taxon>Rhodoplanes</taxon>
    </lineage>
</organism>
<sequence length="195" mass="20409">MLSVVIPTRDCERALVRTLAVLVGAAVSGTVREVIVADGGSQDDTAKVAEIAGCTVLVSTAPLSVRLREAVAAARASWLLFLRPGAMPDPAWVEEATRFVDDAERRGIVEAAAVFRAEPLGRAGSTLSGQAMALLREAVRLRPSPDQGLLIGRRFYDSLGGHADGDDPESALLGRIGTRRLVKLRSGVTGAGDPG</sequence>
<proteinExistence type="predicted"/>
<keyword evidence="2" id="KW-1003">Cell membrane</keyword>
<gene>
    <name evidence="7" type="ORF">CH341_28420</name>
</gene>
<comment type="caution">
    <text evidence="7">The sequence shown here is derived from an EMBL/GenBank/DDBJ whole genome shotgun (WGS) entry which is preliminary data.</text>
</comment>
<dbReference type="GO" id="GO:0016757">
    <property type="term" value="F:glycosyltransferase activity"/>
    <property type="evidence" value="ECO:0007669"/>
    <property type="project" value="UniProtKB-KW"/>
</dbReference>
<comment type="subcellular location">
    <subcellularLocation>
        <location evidence="1">Cell membrane</location>
    </subcellularLocation>
</comment>
<dbReference type="Gene3D" id="3.90.550.10">
    <property type="entry name" value="Spore Coat Polysaccharide Biosynthesis Protein SpsA, Chain A"/>
    <property type="match status" value="1"/>
</dbReference>
<dbReference type="Pfam" id="PF00535">
    <property type="entry name" value="Glycos_transf_2"/>
    <property type="match status" value="1"/>
</dbReference>
<protein>
    <recommendedName>
        <fullName evidence="6">Glycosyltransferase 2-like domain-containing protein</fullName>
    </recommendedName>
</protein>
<evidence type="ECO:0000256" key="1">
    <source>
        <dbReference type="ARBA" id="ARBA00004236"/>
    </source>
</evidence>
<reference evidence="7 8" key="1">
    <citation type="submission" date="2017-07" db="EMBL/GenBank/DDBJ databases">
        <title>Draft Genome Sequences of Select Purple Nonsulfur Bacteria.</title>
        <authorList>
            <person name="Lasarre B."/>
            <person name="Mckinlay J.B."/>
        </authorList>
    </citation>
    <scope>NUCLEOTIDE SEQUENCE [LARGE SCALE GENOMIC DNA]</scope>
    <source>
        <strain evidence="7 8">DSM 5909</strain>
    </source>
</reference>
<evidence type="ECO:0000313" key="8">
    <source>
        <dbReference type="Proteomes" id="UP000249130"/>
    </source>
</evidence>
<evidence type="ECO:0000256" key="2">
    <source>
        <dbReference type="ARBA" id="ARBA00022475"/>
    </source>
</evidence>
<evidence type="ECO:0000259" key="6">
    <source>
        <dbReference type="Pfam" id="PF00535"/>
    </source>
</evidence>
<evidence type="ECO:0000256" key="4">
    <source>
        <dbReference type="ARBA" id="ARBA00022679"/>
    </source>
</evidence>
<dbReference type="SUPFAM" id="SSF53448">
    <property type="entry name" value="Nucleotide-diphospho-sugar transferases"/>
    <property type="match status" value="1"/>
</dbReference>
<dbReference type="InterPro" id="IPR029044">
    <property type="entry name" value="Nucleotide-diphossugar_trans"/>
</dbReference>
<evidence type="ECO:0000256" key="3">
    <source>
        <dbReference type="ARBA" id="ARBA00022676"/>
    </source>
</evidence>
<dbReference type="InterPro" id="IPR001173">
    <property type="entry name" value="Glyco_trans_2-like"/>
</dbReference>
<keyword evidence="5" id="KW-0472">Membrane</keyword>
<keyword evidence="3" id="KW-0328">Glycosyltransferase</keyword>
<feature type="domain" description="Glycosyltransferase 2-like" evidence="6">
    <location>
        <begin position="3"/>
        <end position="109"/>
    </location>
</feature>
<evidence type="ECO:0000313" key="7">
    <source>
        <dbReference type="EMBL" id="RAI38124.1"/>
    </source>
</evidence>
<dbReference type="PANTHER" id="PTHR43646:SF2">
    <property type="entry name" value="GLYCOSYLTRANSFERASE 2-LIKE DOMAIN-CONTAINING PROTEIN"/>
    <property type="match status" value="1"/>
</dbReference>
<dbReference type="AlphaFoldDB" id="A0A327KJ58"/>
<keyword evidence="8" id="KW-1185">Reference proteome</keyword>
<dbReference type="GO" id="GO:0005886">
    <property type="term" value="C:plasma membrane"/>
    <property type="evidence" value="ECO:0007669"/>
    <property type="project" value="UniProtKB-SubCell"/>
</dbReference>
<dbReference type="OrthoDB" id="9811214at2"/>
<name>A0A327KJ58_9BRAD</name>
<dbReference type="EMBL" id="NPEX01000384">
    <property type="protein sequence ID" value="RAI38124.1"/>
    <property type="molecule type" value="Genomic_DNA"/>
</dbReference>
<dbReference type="Proteomes" id="UP000249130">
    <property type="component" value="Unassembled WGS sequence"/>
</dbReference>
<accession>A0A327KJ58</accession>
<keyword evidence="4" id="KW-0808">Transferase</keyword>